<evidence type="ECO:0000313" key="2">
    <source>
        <dbReference type="Proteomes" id="UP001149954"/>
    </source>
</evidence>
<dbReference type="Proteomes" id="UP001149954">
    <property type="component" value="Unassembled WGS sequence"/>
</dbReference>
<reference evidence="1" key="1">
    <citation type="submission" date="2022-12" db="EMBL/GenBank/DDBJ databases">
        <authorList>
            <person name="Petersen C."/>
        </authorList>
    </citation>
    <scope>NUCLEOTIDE SEQUENCE</scope>
    <source>
        <strain evidence="1">IBT 29495</strain>
    </source>
</reference>
<proteinExistence type="predicted"/>
<accession>A0A9X0C8R6</accession>
<comment type="caution">
    <text evidence="1">The sequence shown here is derived from an EMBL/GenBank/DDBJ whole genome shotgun (WGS) entry which is preliminary data.</text>
</comment>
<keyword evidence="2" id="KW-1185">Reference proteome</keyword>
<dbReference type="OrthoDB" id="276276at2759"/>
<protein>
    <submittedName>
        <fullName evidence="1">Dehydrogenase E1 component</fullName>
    </submittedName>
</protein>
<gene>
    <name evidence="1" type="ORF">N7463_002870</name>
</gene>
<sequence length="90" mass="10650">MADTVRRIVLDKAGLELQIIGFGNKTTTKLNFVIHDTSSDIVAIADKFSQYEWVKKERYDTLRIRNEMKEVVRRGFELHRFELYRLGVEM</sequence>
<dbReference type="AlphaFoldDB" id="A0A9X0C8R6"/>
<dbReference type="EMBL" id="JAPWDS010000002">
    <property type="protein sequence ID" value="KAJ5513318.1"/>
    <property type="molecule type" value="Genomic_DNA"/>
</dbReference>
<name>A0A9X0C8R6_9EURO</name>
<evidence type="ECO:0000313" key="1">
    <source>
        <dbReference type="EMBL" id="KAJ5513318.1"/>
    </source>
</evidence>
<reference evidence="1" key="2">
    <citation type="journal article" date="2023" name="IMA Fungus">
        <title>Comparative genomic study of the Penicillium genus elucidates a diverse pangenome and 15 lateral gene transfer events.</title>
        <authorList>
            <person name="Petersen C."/>
            <person name="Sorensen T."/>
            <person name="Nielsen M.R."/>
            <person name="Sondergaard T.E."/>
            <person name="Sorensen J.L."/>
            <person name="Fitzpatrick D.A."/>
            <person name="Frisvad J.C."/>
            <person name="Nielsen K.L."/>
        </authorList>
    </citation>
    <scope>NUCLEOTIDE SEQUENCE</scope>
    <source>
        <strain evidence="1">IBT 29495</strain>
    </source>
</reference>
<organism evidence="1 2">
    <name type="scientific">Penicillium fimorum</name>
    <dbReference type="NCBI Taxonomy" id="1882269"/>
    <lineage>
        <taxon>Eukaryota</taxon>
        <taxon>Fungi</taxon>
        <taxon>Dikarya</taxon>
        <taxon>Ascomycota</taxon>
        <taxon>Pezizomycotina</taxon>
        <taxon>Eurotiomycetes</taxon>
        <taxon>Eurotiomycetidae</taxon>
        <taxon>Eurotiales</taxon>
        <taxon>Aspergillaceae</taxon>
        <taxon>Penicillium</taxon>
    </lineage>
</organism>